<name>A0A6J5SK92_9CAUD</name>
<evidence type="ECO:0000313" key="4">
    <source>
        <dbReference type="EMBL" id="CAB4214788.1"/>
    </source>
</evidence>
<sequence length="69" mass="7919">MIIIKNYRARHIQLAIRSAVRCDYSVERVKIGRDGSVHAHGKMPNSSKTGWFFVGFDRDVMSRIHAANF</sequence>
<dbReference type="EMBL" id="LR797050">
    <property type="protein sequence ID" value="CAB4183748.1"/>
    <property type="molecule type" value="Genomic_DNA"/>
</dbReference>
<gene>
    <name evidence="1" type="ORF">UFOVP1107_19</name>
    <name evidence="2" type="ORF">UFOVP1171_17</name>
    <name evidence="3" type="ORF">UFOVP1375_32</name>
    <name evidence="4" type="ORF">UFOVP1471_14</name>
</gene>
<evidence type="ECO:0000313" key="3">
    <source>
        <dbReference type="EMBL" id="CAB4202746.1"/>
    </source>
</evidence>
<dbReference type="EMBL" id="LR797118">
    <property type="protein sequence ID" value="CAB4187860.1"/>
    <property type="molecule type" value="Genomic_DNA"/>
</dbReference>
<dbReference type="EMBL" id="LR797417">
    <property type="protein sequence ID" value="CAB4214788.1"/>
    <property type="molecule type" value="Genomic_DNA"/>
</dbReference>
<evidence type="ECO:0000313" key="2">
    <source>
        <dbReference type="EMBL" id="CAB4187860.1"/>
    </source>
</evidence>
<reference evidence="4" key="1">
    <citation type="submission" date="2020-05" db="EMBL/GenBank/DDBJ databases">
        <authorList>
            <person name="Chiriac C."/>
            <person name="Salcher M."/>
            <person name="Ghai R."/>
            <person name="Kavagutti S V."/>
        </authorList>
    </citation>
    <scope>NUCLEOTIDE SEQUENCE</scope>
</reference>
<accession>A0A6J5SK92</accession>
<dbReference type="EMBL" id="LR797324">
    <property type="protein sequence ID" value="CAB4202746.1"/>
    <property type="molecule type" value="Genomic_DNA"/>
</dbReference>
<organism evidence="4">
    <name type="scientific">uncultured Caudovirales phage</name>
    <dbReference type="NCBI Taxonomy" id="2100421"/>
    <lineage>
        <taxon>Viruses</taxon>
        <taxon>Duplodnaviria</taxon>
        <taxon>Heunggongvirae</taxon>
        <taxon>Uroviricota</taxon>
        <taxon>Caudoviricetes</taxon>
        <taxon>Peduoviridae</taxon>
        <taxon>Maltschvirus</taxon>
        <taxon>Maltschvirus maltsch</taxon>
    </lineage>
</organism>
<protein>
    <submittedName>
        <fullName evidence="4">Uncharacterized protein</fullName>
    </submittedName>
</protein>
<proteinExistence type="predicted"/>
<evidence type="ECO:0000313" key="1">
    <source>
        <dbReference type="EMBL" id="CAB4183748.1"/>
    </source>
</evidence>